<evidence type="ECO:0000313" key="1">
    <source>
        <dbReference type="EMBL" id="KAI9900793.1"/>
    </source>
</evidence>
<name>A0ACC0V4P6_9HYPO</name>
<protein>
    <submittedName>
        <fullName evidence="1">Uncharacterized protein</fullName>
    </submittedName>
</protein>
<comment type="caution">
    <text evidence="1">The sequence shown here is derived from an EMBL/GenBank/DDBJ whole genome shotgun (WGS) entry which is preliminary data.</text>
</comment>
<dbReference type="Proteomes" id="UP001163324">
    <property type="component" value="Chromosome 4"/>
</dbReference>
<organism evidence="1 2">
    <name type="scientific">Trichothecium roseum</name>
    <dbReference type="NCBI Taxonomy" id="47278"/>
    <lineage>
        <taxon>Eukaryota</taxon>
        <taxon>Fungi</taxon>
        <taxon>Dikarya</taxon>
        <taxon>Ascomycota</taxon>
        <taxon>Pezizomycotina</taxon>
        <taxon>Sordariomycetes</taxon>
        <taxon>Hypocreomycetidae</taxon>
        <taxon>Hypocreales</taxon>
        <taxon>Hypocreales incertae sedis</taxon>
        <taxon>Trichothecium</taxon>
    </lineage>
</organism>
<gene>
    <name evidence="1" type="ORF">N3K66_005055</name>
</gene>
<evidence type="ECO:0000313" key="2">
    <source>
        <dbReference type="Proteomes" id="UP001163324"/>
    </source>
</evidence>
<proteinExistence type="predicted"/>
<dbReference type="EMBL" id="CM047943">
    <property type="protein sequence ID" value="KAI9900793.1"/>
    <property type="molecule type" value="Genomic_DNA"/>
</dbReference>
<accession>A0ACC0V4P6</accession>
<reference evidence="1" key="1">
    <citation type="submission" date="2022-10" db="EMBL/GenBank/DDBJ databases">
        <title>Complete Genome of Trichothecium roseum strain YXFP-22015, a Plant Pathogen Isolated from Citrus.</title>
        <authorList>
            <person name="Wang Y."/>
            <person name="Zhu L."/>
        </authorList>
    </citation>
    <scope>NUCLEOTIDE SEQUENCE</scope>
    <source>
        <strain evidence="1">YXFP-22015</strain>
    </source>
</reference>
<keyword evidence="2" id="KW-1185">Reference proteome</keyword>
<sequence length="416" mass="46809">MLLNGATLVLLLLGFVQLALCAQDYYKVLGVDKKASDKELKSAYRKLSKKYHPDKNPGDDTAHEKFVEVSDAYDVLSDAETRKTYDRYGHDGVQNHRQGGGGGHHDPFDLFSRFFGGHGHSGRHSAEPRGQNREFRIELPLRDFYNGVNTQFEWEKQHICEKCEGSGSADGKVETCGTCGGHGVRIMKQQLAPGFVQQVQMRCDACGGKGNTIKNKCPACKGHKVERKATPVDLKIERGIAEGARVVYENEADESPDWIAGDLVVHLAQSDPTMQDNPDRVDGAFFRRKGDDLYWTEVLSLREAWMGGWSRNLTHLDNHIVRLGREAGTVIQPGHVETVEGEGMPKWHEDGDSVYHKFEFGNLYVSYEVILPDQMDADMHQEFRSVWDKWMGKQGVDLHKDSGRPDPGPERVRDEL</sequence>